<sequence length="187" mass="20543">FAQFTSATVFDLIVLKALGLLLSDVCIFLLTNTRRVMPVSLKFAARIMGYLGKLRVFNFIEFNSKAVATLNRPMTVSYMLLKSGCDAAFGECKPLQVQSTRPANSNLIGVMEVPTDDQSKGSGKFGPGVSREIATRCPPYVFVDASLSASVYRPMLRYAWQNAGYDVGEPVDNLKSEQKNVPVLHHA</sequence>
<comment type="caution">
    <text evidence="2">The sequence shown here is derived from an EMBL/GenBank/DDBJ whole genome shotgun (WGS) entry which is preliminary data.</text>
</comment>
<organism evidence="2 3">
    <name type="scientific">Diploptera punctata</name>
    <name type="common">Pacific beetle cockroach</name>
    <dbReference type="NCBI Taxonomy" id="6984"/>
    <lineage>
        <taxon>Eukaryota</taxon>
        <taxon>Metazoa</taxon>
        <taxon>Ecdysozoa</taxon>
        <taxon>Arthropoda</taxon>
        <taxon>Hexapoda</taxon>
        <taxon>Insecta</taxon>
        <taxon>Pterygota</taxon>
        <taxon>Neoptera</taxon>
        <taxon>Polyneoptera</taxon>
        <taxon>Dictyoptera</taxon>
        <taxon>Blattodea</taxon>
        <taxon>Blaberoidea</taxon>
        <taxon>Blaberidae</taxon>
        <taxon>Diplopterinae</taxon>
        <taxon>Diploptera</taxon>
    </lineage>
</organism>
<protein>
    <submittedName>
        <fullName evidence="2">Uncharacterized protein</fullName>
    </submittedName>
</protein>
<evidence type="ECO:0000313" key="2">
    <source>
        <dbReference type="EMBL" id="KAJ9585180.1"/>
    </source>
</evidence>
<feature type="non-terminal residue" evidence="2">
    <location>
        <position position="187"/>
    </location>
</feature>
<evidence type="ECO:0000256" key="1">
    <source>
        <dbReference type="SAM" id="Phobius"/>
    </source>
</evidence>
<dbReference type="AlphaFoldDB" id="A0AAD7ZRC8"/>
<reference evidence="2" key="1">
    <citation type="journal article" date="2023" name="IScience">
        <title>Live-bearing cockroach genome reveals convergent evolutionary mechanisms linked to viviparity in insects and beyond.</title>
        <authorList>
            <person name="Fouks B."/>
            <person name="Harrison M.C."/>
            <person name="Mikhailova A.A."/>
            <person name="Marchal E."/>
            <person name="English S."/>
            <person name="Carruthers M."/>
            <person name="Jennings E.C."/>
            <person name="Chiamaka E.L."/>
            <person name="Frigard R.A."/>
            <person name="Pippel M."/>
            <person name="Attardo G.M."/>
            <person name="Benoit J.B."/>
            <person name="Bornberg-Bauer E."/>
            <person name="Tobe S.S."/>
        </authorList>
    </citation>
    <scope>NUCLEOTIDE SEQUENCE</scope>
    <source>
        <strain evidence="2">Stay&amp;Tobe</strain>
    </source>
</reference>
<keyword evidence="1" id="KW-0472">Membrane</keyword>
<keyword evidence="3" id="KW-1185">Reference proteome</keyword>
<evidence type="ECO:0000313" key="3">
    <source>
        <dbReference type="Proteomes" id="UP001233999"/>
    </source>
</evidence>
<feature type="transmembrane region" description="Helical" evidence="1">
    <location>
        <begin position="12"/>
        <end position="31"/>
    </location>
</feature>
<keyword evidence="1" id="KW-1133">Transmembrane helix</keyword>
<feature type="non-terminal residue" evidence="2">
    <location>
        <position position="1"/>
    </location>
</feature>
<dbReference type="EMBL" id="JASPKZ010007294">
    <property type="protein sequence ID" value="KAJ9585180.1"/>
    <property type="molecule type" value="Genomic_DNA"/>
</dbReference>
<keyword evidence="1" id="KW-0812">Transmembrane</keyword>
<proteinExistence type="predicted"/>
<dbReference type="Proteomes" id="UP001233999">
    <property type="component" value="Unassembled WGS sequence"/>
</dbReference>
<name>A0AAD7ZRC8_DIPPU</name>
<gene>
    <name evidence="2" type="ORF">L9F63_003036</name>
</gene>
<reference evidence="2" key="2">
    <citation type="submission" date="2023-05" db="EMBL/GenBank/DDBJ databases">
        <authorList>
            <person name="Fouks B."/>
        </authorList>
    </citation>
    <scope>NUCLEOTIDE SEQUENCE</scope>
    <source>
        <strain evidence="2">Stay&amp;Tobe</strain>
        <tissue evidence="2">Testes</tissue>
    </source>
</reference>
<accession>A0AAD7ZRC8</accession>